<dbReference type="EMBL" id="CP063231">
    <property type="protein sequence ID" value="URL59418.1"/>
    <property type="molecule type" value="Genomic_DNA"/>
</dbReference>
<evidence type="ECO:0000259" key="1">
    <source>
        <dbReference type="Pfam" id="PF00535"/>
    </source>
</evidence>
<keyword evidence="3" id="KW-1185">Reference proteome</keyword>
<reference evidence="2" key="1">
    <citation type="submission" date="2020-10" db="EMBL/GenBank/DDBJ databases">
        <title>Whole-genome sequence of Luteibacter sp. EIF3.</title>
        <authorList>
            <person name="Friedrich I."/>
            <person name="Hertel R."/>
            <person name="Daniel R."/>
        </authorList>
    </citation>
    <scope>NUCLEOTIDE SEQUENCE</scope>
    <source>
        <strain evidence="2">EIF3</strain>
    </source>
</reference>
<dbReference type="PANTHER" id="PTHR43685">
    <property type="entry name" value="GLYCOSYLTRANSFERASE"/>
    <property type="match status" value="1"/>
</dbReference>
<accession>A0ABY4T3B5</accession>
<evidence type="ECO:0000313" key="2">
    <source>
        <dbReference type="EMBL" id="URL59418.1"/>
    </source>
</evidence>
<dbReference type="InterPro" id="IPR050834">
    <property type="entry name" value="Glycosyltransf_2"/>
</dbReference>
<sequence length="256" mass="28253">MPDQSPASRPVLSIIVATYNAARTIERCLASVVSQSCRDWELIVIDGMSSDGTMAIVERFAPHIAYGASEPDDGIYDAWNKALARASGQYVCFLGADDAFSDADAVSALADATAGKSFDLVSSRCRWVNANGDAVGEGGGAWNFAKIGRRMPMCHPGLWHARSLFERYGHFEASYKITGDLDFLLRLPESTNALHVERITVNVEIAGISRAQVIRRLREQRRALATCPRFGPIRAWAVWADKMWRYPIARALDIPF</sequence>
<evidence type="ECO:0000313" key="3">
    <source>
        <dbReference type="Proteomes" id="UP001056681"/>
    </source>
</evidence>
<dbReference type="Gene3D" id="3.90.550.10">
    <property type="entry name" value="Spore Coat Polysaccharide Biosynthesis Protein SpsA, Chain A"/>
    <property type="match status" value="1"/>
</dbReference>
<dbReference type="InterPro" id="IPR029044">
    <property type="entry name" value="Nucleotide-diphossugar_trans"/>
</dbReference>
<dbReference type="Pfam" id="PF00535">
    <property type="entry name" value="Glycos_transf_2"/>
    <property type="match status" value="1"/>
</dbReference>
<protein>
    <submittedName>
        <fullName evidence="2">Glycosyltransferase</fullName>
    </submittedName>
</protein>
<feature type="domain" description="Glycosyltransferase 2-like" evidence="1">
    <location>
        <begin position="13"/>
        <end position="132"/>
    </location>
</feature>
<name>A0ABY4T3B5_9GAMM</name>
<dbReference type="Proteomes" id="UP001056681">
    <property type="component" value="Chromosome"/>
</dbReference>
<proteinExistence type="predicted"/>
<organism evidence="2 3">
    <name type="scientific">Luteibacter flocculans</name>
    <dbReference type="NCBI Taxonomy" id="2780091"/>
    <lineage>
        <taxon>Bacteria</taxon>
        <taxon>Pseudomonadati</taxon>
        <taxon>Pseudomonadota</taxon>
        <taxon>Gammaproteobacteria</taxon>
        <taxon>Lysobacterales</taxon>
        <taxon>Rhodanobacteraceae</taxon>
        <taxon>Luteibacter</taxon>
    </lineage>
</organism>
<dbReference type="SUPFAM" id="SSF53448">
    <property type="entry name" value="Nucleotide-diphospho-sugar transferases"/>
    <property type="match status" value="1"/>
</dbReference>
<dbReference type="CDD" id="cd06433">
    <property type="entry name" value="GT_2_WfgS_like"/>
    <property type="match status" value="1"/>
</dbReference>
<dbReference type="InterPro" id="IPR001173">
    <property type="entry name" value="Glyco_trans_2-like"/>
</dbReference>
<gene>
    <name evidence="2" type="ORF">IM816_04725</name>
</gene>
<dbReference type="RefSeq" id="WP_250339977.1">
    <property type="nucleotide sequence ID" value="NZ_CP063231.1"/>
</dbReference>
<dbReference type="PANTHER" id="PTHR43685:SF11">
    <property type="entry name" value="GLYCOSYLTRANSFERASE TAGX-RELATED"/>
    <property type="match status" value="1"/>
</dbReference>